<name>A0A2P2QFH3_RHIMU</name>
<dbReference type="EMBL" id="GGEC01085306">
    <property type="protein sequence ID" value="MBX65790.1"/>
    <property type="molecule type" value="Transcribed_RNA"/>
</dbReference>
<organism evidence="1">
    <name type="scientific">Rhizophora mucronata</name>
    <name type="common">Asiatic mangrove</name>
    <dbReference type="NCBI Taxonomy" id="61149"/>
    <lineage>
        <taxon>Eukaryota</taxon>
        <taxon>Viridiplantae</taxon>
        <taxon>Streptophyta</taxon>
        <taxon>Embryophyta</taxon>
        <taxon>Tracheophyta</taxon>
        <taxon>Spermatophyta</taxon>
        <taxon>Magnoliopsida</taxon>
        <taxon>eudicotyledons</taxon>
        <taxon>Gunneridae</taxon>
        <taxon>Pentapetalae</taxon>
        <taxon>rosids</taxon>
        <taxon>fabids</taxon>
        <taxon>Malpighiales</taxon>
        <taxon>Rhizophoraceae</taxon>
        <taxon>Rhizophora</taxon>
    </lineage>
</organism>
<accession>A0A2P2QFH3</accession>
<sequence length="29" mass="3440">MLSNPNHKSKHLNMKERLISYTNLLDQTL</sequence>
<protein>
    <submittedName>
        <fullName evidence="1">Uncharacterized protein</fullName>
    </submittedName>
</protein>
<evidence type="ECO:0000313" key="1">
    <source>
        <dbReference type="EMBL" id="MBX65790.1"/>
    </source>
</evidence>
<reference evidence="1" key="1">
    <citation type="submission" date="2018-02" db="EMBL/GenBank/DDBJ databases">
        <title>Rhizophora mucronata_Transcriptome.</title>
        <authorList>
            <person name="Meera S.P."/>
            <person name="Sreeshan A."/>
            <person name="Augustine A."/>
        </authorList>
    </citation>
    <scope>NUCLEOTIDE SEQUENCE</scope>
    <source>
        <tissue evidence="1">Leaf</tissue>
    </source>
</reference>
<proteinExistence type="predicted"/>
<dbReference type="AlphaFoldDB" id="A0A2P2QFH3"/>